<dbReference type="SMART" id="SM00345">
    <property type="entry name" value="HTH_GNTR"/>
    <property type="match status" value="1"/>
</dbReference>
<dbReference type="Pfam" id="PF00392">
    <property type="entry name" value="GntR"/>
    <property type="match status" value="1"/>
</dbReference>
<evidence type="ECO:0000256" key="3">
    <source>
        <dbReference type="ARBA" id="ARBA00023163"/>
    </source>
</evidence>
<dbReference type="STRING" id="1123029.SAMN02745172_00869"/>
<feature type="domain" description="HTH gntR-type" evidence="4">
    <location>
        <begin position="11"/>
        <end position="78"/>
    </location>
</feature>
<dbReference type="RefSeq" id="WP_073625879.1">
    <property type="nucleotide sequence ID" value="NZ_FRXO01000001.1"/>
</dbReference>
<proteinExistence type="predicted"/>
<dbReference type="GO" id="GO:0003677">
    <property type="term" value="F:DNA binding"/>
    <property type="evidence" value="ECO:0007669"/>
    <property type="project" value="UniProtKB-KW"/>
</dbReference>
<reference evidence="5 6" key="1">
    <citation type="submission" date="2016-12" db="EMBL/GenBank/DDBJ databases">
        <authorList>
            <person name="Song W.-J."/>
            <person name="Kurnit D.M."/>
        </authorList>
    </citation>
    <scope>NUCLEOTIDE SEQUENCE [LARGE SCALE GENOMIC DNA]</scope>
    <source>
        <strain evidence="5 6">DSM 19599</strain>
    </source>
</reference>
<dbReference type="InterPro" id="IPR036390">
    <property type="entry name" value="WH_DNA-bd_sf"/>
</dbReference>
<evidence type="ECO:0000313" key="6">
    <source>
        <dbReference type="Proteomes" id="UP000186406"/>
    </source>
</evidence>
<dbReference type="AlphaFoldDB" id="A0A1M7Z9X2"/>
<keyword evidence="2 5" id="KW-0238">DNA-binding</keyword>
<protein>
    <submittedName>
        <fullName evidence="5">DNA-binding transcriptional regulator, GntR family</fullName>
    </submittedName>
</protein>
<dbReference type="InterPro" id="IPR000524">
    <property type="entry name" value="Tscrpt_reg_HTH_GntR"/>
</dbReference>
<keyword evidence="1" id="KW-0805">Transcription regulation</keyword>
<keyword evidence="3" id="KW-0804">Transcription</keyword>
<evidence type="ECO:0000259" key="4">
    <source>
        <dbReference type="PROSITE" id="PS50949"/>
    </source>
</evidence>
<organism evidence="5 6">
    <name type="scientific">Pseudoxanthobacter soli DSM 19599</name>
    <dbReference type="NCBI Taxonomy" id="1123029"/>
    <lineage>
        <taxon>Bacteria</taxon>
        <taxon>Pseudomonadati</taxon>
        <taxon>Pseudomonadota</taxon>
        <taxon>Alphaproteobacteria</taxon>
        <taxon>Hyphomicrobiales</taxon>
        <taxon>Segnochrobactraceae</taxon>
        <taxon>Pseudoxanthobacter</taxon>
    </lineage>
</organism>
<dbReference type="PROSITE" id="PS50949">
    <property type="entry name" value="HTH_GNTR"/>
    <property type="match status" value="1"/>
</dbReference>
<dbReference type="CDD" id="cd07377">
    <property type="entry name" value="WHTH_GntR"/>
    <property type="match status" value="1"/>
</dbReference>
<dbReference type="InterPro" id="IPR011711">
    <property type="entry name" value="GntR_C"/>
</dbReference>
<dbReference type="EMBL" id="FRXO01000001">
    <property type="protein sequence ID" value="SHO61713.1"/>
    <property type="molecule type" value="Genomic_DNA"/>
</dbReference>
<dbReference type="SMART" id="SM00895">
    <property type="entry name" value="FCD"/>
    <property type="match status" value="1"/>
</dbReference>
<name>A0A1M7Z9X2_9HYPH</name>
<dbReference type="PANTHER" id="PTHR43537">
    <property type="entry name" value="TRANSCRIPTIONAL REGULATOR, GNTR FAMILY"/>
    <property type="match status" value="1"/>
</dbReference>
<evidence type="ECO:0000256" key="1">
    <source>
        <dbReference type="ARBA" id="ARBA00023015"/>
    </source>
</evidence>
<dbReference type="Gene3D" id="1.10.10.10">
    <property type="entry name" value="Winged helix-like DNA-binding domain superfamily/Winged helix DNA-binding domain"/>
    <property type="match status" value="1"/>
</dbReference>
<dbReference type="SUPFAM" id="SSF46785">
    <property type="entry name" value="Winged helix' DNA-binding domain"/>
    <property type="match status" value="1"/>
</dbReference>
<dbReference type="OrthoDB" id="8247358at2"/>
<dbReference type="InterPro" id="IPR036388">
    <property type="entry name" value="WH-like_DNA-bd_sf"/>
</dbReference>
<sequence>MNLSRKIERPRPINEIVLERLRDDIVNGVLQLGEKISEQQLADAYEVTKAPIRAAYGRLQSEGLVEIRPQSGTYVFRPTHEALRSLCELRIALELEAARLSIQRAPLRLSQLVTENYAQMLVALSRDDSNTYHQLDTALHLIFFELADSPYLYETYRARVSSAFAALRNRFSQARPHNEFSIRQHQEIRDRVVAADLPGLQSILREHVEHTETYYEAFLATG</sequence>
<dbReference type="Gene3D" id="1.20.120.530">
    <property type="entry name" value="GntR ligand-binding domain-like"/>
    <property type="match status" value="1"/>
</dbReference>
<dbReference type="PANTHER" id="PTHR43537:SF50">
    <property type="entry name" value="TRANSCRIPTIONAL REGULATORY PROTEIN"/>
    <property type="match status" value="1"/>
</dbReference>
<dbReference type="Pfam" id="PF07729">
    <property type="entry name" value="FCD"/>
    <property type="match status" value="1"/>
</dbReference>
<gene>
    <name evidence="5" type="ORF">SAMN02745172_00869</name>
</gene>
<evidence type="ECO:0000256" key="2">
    <source>
        <dbReference type="ARBA" id="ARBA00023125"/>
    </source>
</evidence>
<dbReference type="GO" id="GO:0003700">
    <property type="term" value="F:DNA-binding transcription factor activity"/>
    <property type="evidence" value="ECO:0007669"/>
    <property type="project" value="InterPro"/>
</dbReference>
<dbReference type="SUPFAM" id="SSF48008">
    <property type="entry name" value="GntR ligand-binding domain-like"/>
    <property type="match status" value="1"/>
</dbReference>
<evidence type="ECO:0000313" key="5">
    <source>
        <dbReference type="EMBL" id="SHO61713.1"/>
    </source>
</evidence>
<keyword evidence="6" id="KW-1185">Reference proteome</keyword>
<accession>A0A1M7Z9X2</accession>
<dbReference type="Proteomes" id="UP000186406">
    <property type="component" value="Unassembled WGS sequence"/>
</dbReference>
<dbReference type="InterPro" id="IPR008920">
    <property type="entry name" value="TF_FadR/GntR_C"/>
</dbReference>